<dbReference type="OrthoDB" id="6077919at2759"/>
<name>A0A1E3BG54_ASPCR</name>
<feature type="region of interest" description="Disordered" evidence="1">
    <location>
        <begin position="610"/>
        <end position="631"/>
    </location>
</feature>
<dbReference type="SMART" id="SM00355">
    <property type="entry name" value="ZnF_C2H2"/>
    <property type="match status" value="4"/>
</dbReference>
<feature type="compositionally biased region" description="Basic and acidic residues" evidence="1">
    <location>
        <begin position="430"/>
        <end position="441"/>
    </location>
</feature>
<feature type="region of interest" description="Disordered" evidence="1">
    <location>
        <begin position="1"/>
        <end position="20"/>
    </location>
</feature>
<organism evidence="3 4">
    <name type="scientific">Aspergillus cristatus</name>
    <name type="common">Chinese Fuzhuan brick tea-fermentation fungus</name>
    <name type="synonym">Eurotium cristatum</name>
    <dbReference type="NCBI Taxonomy" id="573508"/>
    <lineage>
        <taxon>Eukaryota</taxon>
        <taxon>Fungi</taxon>
        <taxon>Dikarya</taxon>
        <taxon>Ascomycota</taxon>
        <taxon>Pezizomycotina</taxon>
        <taxon>Eurotiomycetes</taxon>
        <taxon>Eurotiomycetidae</taxon>
        <taxon>Eurotiales</taxon>
        <taxon>Aspergillaceae</taxon>
        <taxon>Aspergillus</taxon>
        <taxon>Aspergillus subgen. Aspergillus</taxon>
    </lineage>
</organism>
<feature type="domain" description="C2H2-type" evidence="2">
    <location>
        <begin position="264"/>
        <end position="285"/>
    </location>
</feature>
<feature type="domain" description="C2H2-type" evidence="2">
    <location>
        <begin position="291"/>
        <end position="318"/>
    </location>
</feature>
<feature type="region of interest" description="Disordered" evidence="1">
    <location>
        <begin position="418"/>
        <end position="502"/>
    </location>
</feature>
<keyword evidence="4" id="KW-1185">Reference proteome</keyword>
<evidence type="ECO:0000259" key="2">
    <source>
        <dbReference type="SMART" id="SM00355"/>
    </source>
</evidence>
<dbReference type="InterPro" id="IPR013087">
    <property type="entry name" value="Znf_C2H2_type"/>
</dbReference>
<evidence type="ECO:0000256" key="1">
    <source>
        <dbReference type="SAM" id="MobiDB-lite"/>
    </source>
</evidence>
<feature type="region of interest" description="Disordered" evidence="1">
    <location>
        <begin position="159"/>
        <end position="181"/>
    </location>
</feature>
<feature type="compositionally biased region" description="Low complexity" evidence="1">
    <location>
        <begin position="85"/>
        <end position="108"/>
    </location>
</feature>
<dbReference type="AlphaFoldDB" id="A0A1E3BG54"/>
<feature type="compositionally biased region" description="Basic and acidic residues" evidence="1">
    <location>
        <begin position="260"/>
        <end position="271"/>
    </location>
</feature>
<sequence length="631" mass="69464">MLAVMPSRQQEAPYFQNPTMDPSMVDLFTFPMDSLSGFGQNNDTTRVTQSYYEPPLYTEDIQKPGFPSLPGSPPAATTQAPEPRPSLSSASAPSIASTSSSAVGSPYSATQGIQEGWMDTSHGLSLAGAMGDLFPSDQMISALDAEAYFQKKGPDNFVDPSWIQPIPQQPNGSSPVTYPEQPSYAIGQSVFAQQSPEASPLPTLESFENNEMEESKQPPSPQATLYGNTPYRPMYNRRSSASSTHSRGSRRSPSASSVDDETKGRCPHPECGRPFKDLKAHMLTHQAERPEKCPIVNCEYHTKGFARRYDKNRHTLTHYKGTMVCGFCPGSGSPAEKSFNRADVFKRHLTSVHGVEQTPPNCRKKNSNSKNTMAYSSDSTGKCSTCSGTFSNPQEFYEHLDDCVLRVVQQEEPSEAINQKLLAEVDSDEEVKKTMEKHKLTDNTAGTGSQSDLDDSPSNQKSGKGSIKSTKCNTSSRPILGKNAVTKHSTQNNNGNSNKLRPMVSRRRNNRNFYPQSWGCPASSMKTKKRVLCVFDGPRRLWKDEMMLDNEFEVRVKLPGGAGDGTNRDAYITDLDIETMKRAEGVFSATAEERGEWTDGPSTRLIGQPMMPLPGLSQSSDEVDLDELMRT</sequence>
<feature type="region of interest" description="Disordered" evidence="1">
    <location>
        <begin position="57"/>
        <end position="108"/>
    </location>
</feature>
<dbReference type="InterPro" id="IPR036236">
    <property type="entry name" value="Znf_C2H2_sf"/>
</dbReference>
<dbReference type="EMBL" id="JXNT01000004">
    <property type="protein sequence ID" value="ODM19771.1"/>
    <property type="molecule type" value="Genomic_DNA"/>
</dbReference>
<protein>
    <recommendedName>
        <fullName evidence="2">C2H2-type domain-containing protein</fullName>
    </recommendedName>
</protein>
<evidence type="ECO:0000313" key="4">
    <source>
        <dbReference type="Proteomes" id="UP000094569"/>
    </source>
</evidence>
<feature type="compositionally biased region" description="Polar residues" evidence="1">
    <location>
        <begin position="486"/>
        <end position="499"/>
    </location>
</feature>
<accession>A0A1E3BG54</accession>
<evidence type="ECO:0000313" key="3">
    <source>
        <dbReference type="EMBL" id="ODM19771.1"/>
    </source>
</evidence>
<feature type="compositionally biased region" description="Low complexity" evidence="1">
    <location>
        <begin position="237"/>
        <end position="257"/>
    </location>
</feature>
<feature type="region of interest" description="Disordered" evidence="1">
    <location>
        <begin position="209"/>
        <end position="271"/>
    </location>
</feature>
<feature type="domain" description="C2H2-type" evidence="2">
    <location>
        <begin position="323"/>
        <end position="353"/>
    </location>
</feature>
<dbReference type="Gene3D" id="3.30.160.60">
    <property type="entry name" value="Classic Zinc Finger"/>
    <property type="match status" value="1"/>
</dbReference>
<dbReference type="VEuPathDB" id="FungiDB:SI65_04757"/>
<feature type="compositionally biased region" description="Polar residues" evidence="1">
    <location>
        <begin position="442"/>
        <end position="477"/>
    </location>
</feature>
<proteinExistence type="predicted"/>
<dbReference type="SUPFAM" id="SSF57667">
    <property type="entry name" value="beta-beta-alpha zinc fingers"/>
    <property type="match status" value="1"/>
</dbReference>
<gene>
    <name evidence="3" type="ORF">SI65_04757</name>
</gene>
<comment type="caution">
    <text evidence="3">The sequence shown here is derived from an EMBL/GenBank/DDBJ whole genome shotgun (WGS) entry which is preliminary data.</text>
</comment>
<dbReference type="Proteomes" id="UP000094569">
    <property type="component" value="Unassembled WGS sequence"/>
</dbReference>
<feature type="compositionally biased region" description="Acidic residues" evidence="1">
    <location>
        <begin position="621"/>
        <end position="631"/>
    </location>
</feature>
<reference evidence="3 4" key="1">
    <citation type="journal article" date="2016" name="BMC Genomics">
        <title>Comparative genomic and transcriptomic analyses of the Fuzhuan brick tea-fermentation fungus Aspergillus cristatus.</title>
        <authorList>
            <person name="Ge Y."/>
            <person name="Wang Y."/>
            <person name="Liu Y."/>
            <person name="Tan Y."/>
            <person name="Ren X."/>
            <person name="Zhang X."/>
            <person name="Hyde K.D."/>
            <person name="Liu Y."/>
            <person name="Liu Z."/>
        </authorList>
    </citation>
    <scope>NUCLEOTIDE SEQUENCE [LARGE SCALE GENOMIC DNA]</scope>
    <source>
        <strain evidence="3 4">GZAAS20.1005</strain>
    </source>
</reference>
<feature type="domain" description="C2H2-type" evidence="2">
    <location>
        <begin position="381"/>
        <end position="401"/>
    </location>
</feature>
<dbReference type="STRING" id="573508.A0A1E3BG54"/>